<feature type="region of interest" description="Disordered" evidence="1">
    <location>
        <begin position="402"/>
        <end position="449"/>
    </location>
</feature>
<gene>
    <name evidence="2" type="ORF">VC83_07401</name>
</gene>
<feature type="compositionally biased region" description="Acidic residues" evidence="1">
    <location>
        <begin position="133"/>
        <end position="146"/>
    </location>
</feature>
<feature type="compositionally biased region" description="Acidic residues" evidence="1">
    <location>
        <begin position="410"/>
        <end position="425"/>
    </location>
</feature>
<feature type="compositionally biased region" description="Polar residues" evidence="1">
    <location>
        <begin position="1"/>
        <end position="17"/>
    </location>
</feature>
<sequence length="552" mass="60694">MSRNVRQRPNTSHTGQKTPKRSRNTLTSDEDDDYSGVDLISDSEEDEPDVEVAEEQAIIESEEEDDIVNPQPADDEDEFWGPYDSFKGGPDLFPEEQTDQASPADILSGAAEWMGSGDESEPEVTRRVRFDLSDSETVESDIDDNIFPDIFLDQGSLDPGFRRTIENDKNKDNDDSGSDDGSYWDFRGEDDEMGEEEVDDDGDNKSESSSGSSGYETDEGETTEEDLPPQAQFLPARTVLRGLSSDASDSDDSDDDIQVIQRKQYRPQRTGPKLGSWITDANKPFAVLDSRGKRLMMFRARINRRHSTDSVTGPGRMMTIDEDDRDASCMEQMSPMISNSANLMMSALYTPVDNLGGQALGPPEAFYPFVSISANGNMTQDCPSSSFDEDDVDDEDIWNIGDLIDFGDSSSDDDANEDDDEDDSCDSNTVGMPSSTPVRPSTANSEDQAHPLITHLTGRVGAFRSNQNRHSLLSRNSASRESLAFSGRYGQGAIRGIKGGRLAAANTPITPLRKSKISKAELIVSPSPAEGADKKRKFSGESHGHKRVRSLF</sequence>
<accession>A0A177A457</accession>
<dbReference type="Proteomes" id="UP000077154">
    <property type="component" value="Unassembled WGS sequence"/>
</dbReference>
<protein>
    <submittedName>
        <fullName evidence="2">Uncharacterized protein</fullName>
    </submittedName>
</protein>
<feature type="region of interest" description="Disordered" evidence="1">
    <location>
        <begin position="1"/>
        <end position="101"/>
    </location>
</feature>
<feature type="compositionally biased region" description="Acidic residues" evidence="1">
    <location>
        <begin position="28"/>
        <end position="54"/>
    </location>
</feature>
<dbReference type="GeneID" id="36290446"/>
<evidence type="ECO:0000256" key="1">
    <source>
        <dbReference type="SAM" id="MobiDB-lite"/>
    </source>
</evidence>
<feature type="compositionally biased region" description="Basic and acidic residues" evidence="1">
    <location>
        <begin position="160"/>
        <end position="174"/>
    </location>
</feature>
<feature type="compositionally biased region" description="Acidic residues" evidence="1">
    <location>
        <begin position="216"/>
        <end position="227"/>
    </location>
</feature>
<feature type="region of interest" description="Disordered" evidence="1">
    <location>
        <begin position="526"/>
        <end position="552"/>
    </location>
</feature>
<feature type="compositionally biased region" description="Acidic residues" evidence="1">
    <location>
        <begin position="60"/>
        <end position="79"/>
    </location>
</feature>
<dbReference type="AlphaFoldDB" id="A0A177A457"/>
<feature type="compositionally biased region" description="Polar residues" evidence="1">
    <location>
        <begin position="429"/>
        <end position="446"/>
    </location>
</feature>
<feature type="compositionally biased region" description="Basic and acidic residues" evidence="1">
    <location>
        <begin position="123"/>
        <end position="132"/>
    </location>
</feature>
<feature type="region of interest" description="Disordered" evidence="1">
    <location>
        <begin position="113"/>
        <end position="277"/>
    </location>
</feature>
<dbReference type="OrthoDB" id="5399183at2759"/>
<proteinExistence type="predicted"/>
<organism evidence="2">
    <name type="scientific">Pseudogymnoascus destructans</name>
    <dbReference type="NCBI Taxonomy" id="655981"/>
    <lineage>
        <taxon>Eukaryota</taxon>
        <taxon>Fungi</taxon>
        <taxon>Dikarya</taxon>
        <taxon>Ascomycota</taxon>
        <taxon>Pezizomycotina</taxon>
        <taxon>Leotiomycetes</taxon>
        <taxon>Thelebolales</taxon>
        <taxon>Thelebolaceae</taxon>
        <taxon>Pseudogymnoascus</taxon>
    </lineage>
</organism>
<evidence type="ECO:0000313" key="2">
    <source>
        <dbReference type="EMBL" id="OAF56041.1"/>
    </source>
</evidence>
<dbReference type="VEuPathDB" id="FungiDB:GMDG_03404"/>
<feature type="compositionally biased region" description="Acidic residues" evidence="1">
    <location>
        <begin position="188"/>
        <end position="202"/>
    </location>
</feature>
<dbReference type="RefSeq" id="XP_024321339.1">
    <property type="nucleotide sequence ID" value="XM_024470973.1"/>
</dbReference>
<name>A0A177A457_9PEZI</name>
<reference evidence="2" key="1">
    <citation type="submission" date="2016-03" db="EMBL/GenBank/DDBJ databases">
        <title>Updated assembly of Pseudogymnoascus destructans, the fungus causing white-nose syndrome of bats.</title>
        <authorList>
            <person name="Palmer J.M."/>
            <person name="Drees K.P."/>
            <person name="Foster J.T."/>
            <person name="Lindner D.L."/>
        </authorList>
    </citation>
    <scope>NUCLEOTIDE SEQUENCE [LARGE SCALE GENOMIC DNA]</scope>
    <source>
        <strain evidence="2">20631-21</strain>
    </source>
</reference>
<feature type="compositionally biased region" description="Acidic residues" evidence="1">
    <location>
        <begin position="248"/>
        <end position="257"/>
    </location>
</feature>
<dbReference type="eggNOG" id="ENOG502SQ9B">
    <property type="taxonomic scope" value="Eukaryota"/>
</dbReference>
<dbReference type="EMBL" id="KV441405">
    <property type="protein sequence ID" value="OAF56041.1"/>
    <property type="molecule type" value="Genomic_DNA"/>
</dbReference>